<proteinExistence type="predicted"/>
<reference evidence="1 2" key="1">
    <citation type="submission" date="2013-09" db="EMBL/GenBank/DDBJ databases">
        <title>Corchorus capsularis genome sequencing.</title>
        <authorList>
            <person name="Alam M."/>
            <person name="Haque M.S."/>
            <person name="Islam M.S."/>
            <person name="Emdad E.M."/>
            <person name="Islam M.M."/>
            <person name="Ahmed B."/>
            <person name="Halim A."/>
            <person name="Hossen Q.M.M."/>
            <person name="Hossain M.Z."/>
            <person name="Ahmed R."/>
            <person name="Khan M.M."/>
            <person name="Islam R."/>
            <person name="Rashid M.M."/>
            <person name="Khan S.A."/>
            <person name="Rahman M.S."/>
            <person name="Alam M."/>
        </authorList>
    </citation>
    <scope>NUCLEOTIDE SEQUENCE [LARGE SCALE GENOMIC DNA]</scope>
    <source>
        <strain evidence="2">cv. CVL-1</strain>
        <tissue evidence="1">Whole seedling</tissue>
    </source>
</reference>
<organism evidence="1 2">
    <name type="scientific">Corchorus capsularis</name>
    <name type="common">Jute</name>
    <dbReference type="NCBI Taxonomy" id="210143"/>
    <lineage>
        <taxon>Eukaryota</taxon>
        <taxon>Viridiplantae</taxon>
        <taxon>Streptophyta</taxon>
        <taxon>Embryophyta</taxon>
        <taxon>Tracheophyta</taxon>
        <taxon>Spermatophyta</taxon>
        <taxon>Magnoliopsida</taxon>
        <taxon>eudicotyledons</taxon>
        <taxon>Gunneridae</taxon>
        <taxon>Pentapetalae</taxon>
        <taxon>rosids</taxon>
        <taxon>malvids</taxon>
        <taxon>Malvales</taxon>
        <taxon>Malvaceae</taxon>
        <taxon>Grewioideae</taxon>
        <taxon>Apeibeae</taxon>
        <taxon>Corchorus</taxon>
    </lineage>
</organism>
<dbReference type="EMBL" id="AWWV01013055">
    <property type="protein sequence ID" value="OMO63033.1"/>
    <property type="molecule type" value="Genomic_DNA"/>
</dbReference>
<protein>
    <submittedName>
        <fullName evidence="1">Uncharacterized protein</fullName>
    </submittedName>
</protein>
<accession>A0A1R3GY75</accession>
<evidence type="ECO:0000313" key="1">
    <source>
        <dbReference type="EMBL" id="OMO63033.1"/>
    </source>
</evidence>
<dbReference type="AlphaFoldDB" id="A0A1R3GY75"/>
<sequence length="24" mass="2529">MAKVGAATKVEGFGHLIPETLVLF</sequence>
<name>A0A1R3GY75_COCAP</name>
<comment type="caution">
    <text evidence="1">The sequence shown here is derived from an EMBL/GenBank/DDBJ whole genome shotgun (WGS) entry which is preliminary data.</text>
</comment>
<keyword evidence="2" id="KW-1185">Reference proteome</keyword>
<gene>
    <name evidence="1" type="ORF">CCACVL1_22518</name>
</gene>
<dbReference type="Gramene" id="OMO63033">
    <property type="protein sequence ID" value="OMO63033"/>
    <property type="gene ID" value="CCACVL1_22518"/>
</dbReference>
<dbReference type="Proteomes" id="UP000188268">
    <property type="component" value="Unassembled WGS sequence"/>
</dbReference>
<evidence type="ECO:0000313" key="2">
    <source>
        <dbReference type="Proteomes" id="UP000188268"/>
    </source>
</evidence>